<comment type="similarity">
    <text evidence="2">Belongs to the bacterial sugar transferase family.</text>
</comment>
<evidence type="ECO:0000313" key="10">
    <source>
        <dbReference type="Proteomes" id="UP000724672"/>
    </source>
</evidence>
<comment type="caution">
    <text evidence="9">The sequence shown here is derived from an EMBL/GenBank/DDBJ whole genome shotgun (WGS) entry which is preliminary data.</text>
</comment>
<dbReference type="RefSeq" id="WP_203367066.1">
    <property type="nucleotide sequence ID" value="NZ_WSFT01000041.1"/>
</dbReference>
<evidence type="ECO:0000256" key="7">
    <source>
        <dbReference type="SAM" id="Phobius"/>
    </source>
</evidence>
<accession>A0A942V0W5</accession>
<gene>
    <name evidence="9" type="ORF">GOQ27_11760</name>
</gene>
<comment type="subcellular location">
    <subcellularLocation>
        <location evidence="1">Membrane</location>
        <topology evidence="1">Multi-pass membrane protein</topology>
    </subcellularLocation>
</comment>
<feature type="domain" description="Bacterial sugar transferase" evidence="8">
    <location>
        <begin position="255"/>
        <end position="435"/>
    </location>
</feature>
<organism evidence="9 10">
    <name type="scientific">Anaeromonas frigoriresistens</name>
    <dbReference type="NCBI Taxonomy" id="2683708"/>
    <lineage>
        <taxon>Bacteria</taxon>
        <taxon>Bacillati</taxon>
        <taxon>Bacillota</taxon>
        <taxon>Tissierellia</taxon>
        <taxon>Tissierellales</taxon>
        <taxon>Thermohalobacteraceae</taxon>
        <taxon>Anaeromonas</taxon>
    </lineage>
</organism>
<protein>
    <submittedName>
        <fullName evidence="9">Sugar transferase</fullName>
    </submittedName>
</protein>
<evidence type="ECO:0000256" key="4">
    <source>
        <dbReference type="ARBA" id="ARBA00022692"/>
    </source>
</evidence>
<keyword evidence="6 7" id="KW-0472">Membrane</keyword>
<keyword evidence="4 7" id="KW-0812">Transmembrane</keyword>
<evidence type="ECO:0000256" key="3">
    <source>
        <dbReference type="ARBA" id="ARBA00022679"/>
    </source>
</evidence>
<proteinExistence type="inferred from homology"/>
<evidence type="ECO:0000256" key="2">
    <source>
        <dbReference type="ARBA" id="ARBA00006464"/>
    </source>
</evidence>
<evidence type="ECO:0000256" key="6">
    <source>
        <dbReference type="ARBA" id="ARBA00023136"/>
    </source>
</evidence>
<feature type="transmembrane region" description="Helical" evidence="7">
    <location>
        <begin position="12"/>
        <end position="32"/>
    </location>
</feature>
<evidence type="ECO:0000313" key="9">
    <source>
        <dbReference type="EMBL" id="MBS4539142.1"/>
    </source>
</evidence>
<feature type="transmembrane region" description="Helical" evidence="7">
    <location>
        <begin position="111"/>
        <end position="134"/>
    </location>
</feature>
<dbReference type="PANTHER" id="PTHR30576:SF0">
    <property type="entry name" value="UNDECAPRENYL-PHOSPHATE N-ACETYLGALACTOSAMINYL 1-PHOSPHATE TRANSFERASE-RELATED"/>
    <property type="match status" value="1"/>
</dbReference>
<dbReference type="Proteomes" id="UP000724672">
    <property type="component" value="Unassembled WGS sequence"/>
</dbReference>
<dbReference type="InterPro" id="IPR017475">
    <property type="entry name" value="EPS_sugar_tfrase"/>
</dbReference>
<keyword evidence="10" id="KW-1185">Reference proteome</keyword>
<dbReference type="EMBL" id="WSFT01000041">
    <property type="protein sequence ID" value="MBS4539142.1"/>
    <property type="molecule type" value="Genomic_DNA"/>
</dbReference>
<feature type="transmembrane region" description="Helical" evidence="7">
    <location>
        <begin position="257"/>
        <end position="281"/>
    </location>
</feature>
<feature type="transmembrane region" description="Helical" evidence="7">
    <location>
        <begin position="82"/>
        <end position="105"/>
    </location>
</feature>
<dbReference type="AlphaFoldDB" id="A0A942V0W5"/>
<dbReference type="Pfam" id="PF02397">
    <property type="entry name" value="Bac_transf"/>
    <property type="match status" value="1"/>
</dbReference>
<reference evidence="9" key="1">
    <citation type="submission" date="2019-12" db="EMBL/GenBank/DDBJ databases">
        <title>Clostridiaceae gen. nov. sp. nov., isolated from sediment in Xinjiang, China.</title>
        <authorList>
            <person name="Zhang R."/>
        </authorList>
    </citation>
    <scope>NUCLEOTIDE SEQUENCE</scope>
    <source>
        <strain evidence="9">D2Q-11</strain>
    </source>
</reference>
<evidence type="ECO:0000259" key="8">
    <source>
        <dbReference type="Pfam" id="PF02397"/>
    </source>
</evidence>
<dbReference type="InterPro" id="IPR003362">
    <property type="entry name" value="Bact_transf"/>
</dbReference>
<dbReference type="PANTHER" id="PTHR30576">
    <property type="entry name" value="COLANIC BIOSYNTHESIS UDP-GLUCOSE LIPID CARRIER TRANSFERASE"/>
    <property type="match status" value="1"/>
</dbReference>
<dbReference type="NCBIfam" id="TIGR03025">
    <property type="entry name" value="EPS_sugtrans"/>
    <property type="match status" value="1"/>
</dbReference>
<name>A0A942V0W5_9FIRM</name>
<dbReference type="GO" id="GO:0016020">
    <property type="term" value="C:membrane"/>
    <property type="evidence" value="ECO:0007669"/>
    <property type="project" value="UniProtKB-SubCell"/>
</dbReference>
<keyword evidence="3 9" id="KW-0808">Transferase</keyword>
<evidence type="ECO:0000256" key="5">
    <source>
        <dbReference type="ARBA" id="ARBA00022989"/>
    </source>
</evidence>
<dbReference type="GO" id="GO:0016780">
    <property type="term" value="F:phosphotransferase activity, for other substituted phosphate groups"/>
    <property type="evidence" value="ECO:0007669"/>
    <property type="project" value="TreeGrafter"/>
</dbReference>
<keyword evidence="5 7" id="KW-1133">Transmembrane helix</keyword>
<sequence>MILSKIARFHKINKIITMIIDIGLILLGFYLSYLVKFNFDIPARNIEPFIEVLPIIAVFTLIFFDVYGLLSIRKNSQVETILSLVIALAMISLSTMAVTFIYRGFAFPRTIFFIAYAIQLILLTIWRLLLINIVRRIHGIKEILIIGEKENTTNIAKKVLTNRHWYTVKYLYYKNVDRDLYTYIDKVDAVMITSEVDYEKRVKIIERSQRKNKEVFIIPNLQDMFILNSKIEQFDDILTFKIDKMELSLEQNIIKRLLDIVISAIGLLITSPFMIIVPLIIKIDSKGPVLFKQKRITRNNKEFYIYKFRTMIDDAEKQTGPVFSDKEDPRITKVGKFLRSTRIDEIPQLLNVLKGDMSMVGPRPERPYFVQKFKDIDPDYSYRMNVKSGITGLAQILGKYASSFDEKLKFDLMYIRNYSVLLDIALILQTIKVVFMKDKSEGLVDTNLDEILEEIGLDIKSDLGITRIK</sequence>
<feature type="transmembrane region" description="Helical" evidence="7">
    <location>
        <begin position="52"/>
        <end position="70"/>
    </location>
</feature>
<evidence type="ECO:0000256" key="1">
    <source>
        <dbReference type="ARBA" id="ARBA00004141"/>
    </source>
</evidence>